<dbReference type="NCBIfam" id="TIGR03353">
    <property type="entry name" value="VI_chp_4"/>
    <property type="match status" value="1"/>
</dbReference>
<organism evidence="1 2">
    <name type="scientific">Microbulbifer okhotskensis</name>
    <dbReference type="NCBI Taxonomy" id="2926617"/>
    <lineage>
        <taxon>Bacteria</taxon>
        <taxon>Pseudomonadati</taxon>
        <taxon>Pseudomonadota</taxon>
        <taxon>Gammaproteobacteria</taxon>
        <taxon>Cellvibrionales</taxon>
        <taxon>Microbulbiferaceae</taxon>
        <taxon>Microbulbifer</taxon>
    </lineage>
</organism>
<name>A0A9X2J445_9GAMM</name>
<dbReference type="PANTHER" id="PTHR35566">
    <property type="entry name" value="BLR3599 PROTEIN"/>
    <property type="match status" value="1"/>
</dbReference>
<gene>
    <name evidence="1" type="primary">tssK</name>
    <name evidence="1" type="ORF">MO867_01175</name>
</gene>
<dbReference type="PANTHER" id="PTHR35566:SF1">
    <property type="entry name" value="TYPE VI SECRETION SYSTEM BASEPLATE COMPONENT TSSK1"/>
    <property type="match status" value="1"/>
</dbReference>
<reference evidence="1" key="1">
    <citation type="journal article" date="2022" name="Arch. Microbiol.">
        <title>Microbulbifer okhotskensis sp. nov., isolated from a deep bottom sediment of the Okhotsk Sea.</title>
        <authorList>
            <person name="Romanenko L."/>
            <person name="Kurilenko V."/>
            <person name="Otstavnykh N."/>
            <person name="Velansky P."/>
            <person name="Isaeva M."/>
            <person name="Mikhailov V."/>
        </authorList>
    </citation>
    <scope>NUCLEOTIDE SEQUENCE</scope>
    <source>
        <strain evidence="1">OS29</strain>
    </source>
</reference>
<accession>A0A9X2J445</accession>
<dbReference type="Proteomes" id="UP001139028">
    <property type="component" value="Unassembled WGS sequence"/>
</dbReference>
<dbReference type="InterPro" id="IPR010263">
    <property type="entry name" value="T6SS_TssK"/>
</dbReference>
<proteinExistence type="predicted"/>
<evidence type="ECO:0000313" key="1">
    <source>
        <dbReference type="EMBL" id="MCO1332939.1"/>
    </source>
</evidence>
<evidence type="ECO:0000313" key="2">
    <source>
        <dbReference type="Proteomes" id="UP001139028"/>
    </source>
</evidence>
<dbReference type="RefSeq" id="WP_252464109.1">
    <property type="nucleotide sequence ID" value="NZ_JALBWM010000003.1"/>
</dbReference>
<dbReference type="EMBL" id="JALBWM010000003">
    <property type="protein sequence ID" value="MCO1332939.1"/>
    <property type="molecule type" value="Genomic_DNA"/>
</dbReference>
<dbReference type="Pfam" id="PF05936">
    <property type="entry name" value="T6SS_VasE"/>
    <property type="match status" value="1"/>
</dbReference>
<comment type="caution">
    <text evidence="1">The sequence shown here is derived from an EMBL/GenBank/DDBJ whole genome shotgun (WGS) entry which is preliminary data.</text>
</comment>
<dbReference type="AlphaFoldDB" id="A0A9X2J445"/>
<protein>
    <submittedName>
        <fullName evidence="1">Type VI secretion system baseplate subunit TssK</fullName>
    </submittedName>
</protein>
<keyword evidence="2" id="KW-1185">Reference proteome</keyword>
<sequence>MSANNKVVWSEGMFLRPQHFQQQDRYLEQLVEARTASLGPYTWGVVELAIDSEPLSMGKISLSRVKAIFPDGTPILAPENEHLPDVLDVPVNARDEVVYLCVPMKRPGSQESIRDQEDFPQARYQASNFDARNSAASSGESARIQVGKLRVCLKLESDDLSGYAAIGVTRIKERLPEKPVELDTDYIPPLLNAETSSVINAYIEEVKGLLDHRGSALGHRLSDSGRSGSAEIADYLLLQVINRFEPLLKQITAQPRLHPHSLFLELLQLVGELSTFTSQSKRPPEIPNYSHENLQLSFAGLFSGLRQSLSTVLEQTAIAMELVQRKFGIFVAPVTDPSLLKSASFVMAVKADMPGDLLRSRFPSQAKVAPVEAIRELISAQLAGLSLRPLPVAPRQIPYHAGFAYFEIERSGELWQAMTRSGGFAVHLGAEFPGLTMELWAIRNN</sequence>